<dbReference type="Proteomes" id="UP001150581">
    <property type="component" value="Unassembled WGS sequence"/>
</dbReference>
<name>A0ACC1IUQ2_9FUNG</name>
<reference evidence="1" key="1">
    <citation type="submission" date="2022-07" db="EMBL/GenBank/DDBJ databases">
        <title>Phylogenomic reconstructions and comparative analyses of Kickxellomycotina fungi.</title>
        <authorList>
            <person name="Reynolds N.K."/>
            <person name="Stajich J.E."/>
            <person name="Barry K."/>
            <person name="Grigoriev I.V."/>
            <person name="Crous P."/>
            <person name="Smith M.E."/>
        </authorList>
    </citation>
    <scope>NUCLEOTIDE SEQUENCE</scope>
    <source>
        <strain evidence="1">Benny 63K</strain>
    </source>
</reference>
<gene>
    <name evidence="1" type="ORF">LPJ66_000934</name>
</gene>
<comment type="caution">
    <text evidence="1">The sequence shown here is derived from an EMBL/GenBank/DDBJ whole genome shotgun (WGS) entry which is preliminary data.</text>
</comment>
<organism evidence="1 2">
    <name type="scientific">Kickxella alabastrina</name>
    <dbReference type="NCBI Taxonomy" id="61397"/>
    <lineage>
        <taxon>Eukaryota</taxon>
        <taxon>Fungi</taxon>
        <taxon>Fungi incertae sedis</taxon>
        <taxon>Zoopagomycota</taxon>
        <taxon>Kickxellomycotina</taxon>
        <taxon>Kickxellomycetes</taxon>
        <taxon>Kickxellales</taxon>
        <taxon>Kickxellaceae</taxon>
        <taxon>Kickxella</taxon>
    </lineage>
</organism>
<accession>A0ACC1IUQ2</accession>
<dbReference type="EMBL" id="JANBPG010000038">
    <property type="protein sequence ID" value="KAJ1901220.1"/>
    <property type="molecule type" value="Genomic_DNA"/>
</dbReference>
<proteinExistence type="predicted"/>
<protein>
    <submittedName>
        <fullName evidence="1">Uncharacterized protein</fullName>
    </submittedName>
</protein>
<keyword evidence="2" id="KW-1185">Reference proteome</keyword>
<evidence type="ECO:0000313" key="1">
    <source>
        <dbReference type="EMBL" id="KAJ1901220.1"/>
    </source>
</evidence>
<sequence>MPYEPTPDNILHKLLHDRFYSSKICGERAILSLALQRFTDIKRQRQDATMREEEISRDIDLTESQIRTLGGSFDRYMQGLARYNPDDARVMGILSDKLVAQEARLRGVRRELAESEQRFVHIITTWATSKF</sequence>
<evidence type="ECO:0000313" key="2">
    <source>
        <dbReference type="Proteomes" id="UP001150581"/>
    </source>
</evidence>